<evidence type="ECO:0000313" key="1">
    <source>
        <dbReference type="EMBL" id="SVC16490.1"/>
    </source>
</evidence>
<sequence length="29" mass="3089">MEFGMIKYYSIIAVLLAVSGEIPSASALN</sequence>
<gene>
    <name evidence="1" type="ORF">METZ01_LOCUS269344</name>
</gene>
<reference evidence="1" key="1">
    <citation type="submission" date="2018-05" db="EMBL/GenBank/DDBJ databases">
        <authorList>
            <person name="Lanie J.A."/>
            <person name="Ng W.-L."/>
            <person name="Kazmierczak K.M."/>
            <person name="Andrzejewski T.M."/>
            <person name="Davidsen T.M."/>
            <person name="Wayne K.J."/>
            <person name="Tettelin H."/>
            <person name="Glass J.I."/>
            <person name="Rusch D."/>
            <person name="Podicherti R."/>
            <person name="Tsui H.-C.T."/>
            <person name="Winkler M.E."/>
        </authorList>
    </citation>
    <scope>NUCLEOTIDE SEQUENCE</scope>
</reference>
<dbReference type="AlphaFoldDB" id="A0A382JWJ6"/>
<proteinExistence type="predicted"/>
<dbReference type="EMBL" id="UINC01076892">
    <property type="protein sequence ID" value="SVC16490.1"/>
    <property type="molecule type" value="Genomic_DNA"/>
</dbReference>
<accession>A0A382JWJ6</accession>
<protein>
    <submittedName>
        <fullName evidence="1">Uncharacterized protein</fullName>
    </submittedName>
</protein>
<name>A0A382JWJ6_9ZZZZ</name>
<organism evidence="1">
    <name type="scientific">marine metagenome</name>
    <dbReference type="NCBI Taxonomy" id="408172"/>
    <lineage>
        <taxon>unclassified sequences</taxon>
        <taxon>metagenomes</taxon>
        <taxon>ecological metagenomes</taxon>
    </lineage>
</organism>